<dbReference type="Proteomes" id="UP000663918">
    <property type="component" value="Chromosome"/>
</dbReference>
<evidence type="ECO:0000256" key="3">
    <source>
        <dbReference type="ARBA" id="ARBA00022801"/>
    </source>
</evidence>
<dbReference type="EMBL" id="CP062222">
    <property type="protein sequence ID" value="QTC91354.1"/>
    <property type="molecule type" value="Genomic_DNA"/>
</dbReference>
<evidence type="ECO:0000313" key="8">
    <source>
        <dbReference type="Proteomes" id="UP000663918"/>
    </source>
</evidence>
<dbReference type="RefSeq" id="WP_207870529.1">
    <property type="nucleotide sequence ID" value="NZ_CP062222.1"/>
</dbReference>
<feature type="signal peptide" evidence="4">
    <location>
        <begin position="1"/>
        <end position="20"/>
    </location>
</feature>
<name>A0A975C2N9_9CAUL</name>
<evidence type="ECO:0000256" key="1">
    <source>
        <dbReference type="ARBA" id="ARBA00010088"/>
    </source>
</evidence>
<organism evidence="7 8">
    <name type="scientific">Brevundimonas goettingensis</name>
    <dbReference type="NCBI Taxonomy" id="2774190"/>
    <lineage>
        <taxon>Bacteria</taxon>
        <taxon>Pseudomonadati</taxon>
        <taxon>Pseudomonadota</taxon>
        <taxon>Alphaproteobacteria</taxon>
        <taxon>Caulobacterales</taxon>
        <taxon>Caulobacteraceae</taxon>
        <taxon>Brevundimonas</taxon>
    </lineage>
</organism>
<proteinExistence type="inferred from homology"/>
<evidence type="ECO:0000256" key="2">
    <source>
        <dbReference type="ARBA" id="ARBA00022729"/>
    </source>
</evidence>
<evidence type="ECO:0000313" key="7">
    <source>
        <dbReference type="EMBL" id="QTC91354.1"/>
    </source>
</evidence>
<feature type="domain" description="AB hydrolase-1" evidence="5">
    <location>
        <begin position="93"/>
        <end position="259"/>
    </location>
</feature>
<evidence type="ECO:0000259" key="6">
    <source>
        <dbReference type="Pfam" id="PF08386"/>
    </source>
</evidence>
<dbReference type="AlphaFoldDB" id="A0A975C2N9"/>
<protein>
    <submittedName>
        <fullName evidence="7">Alpha/beta fold hydrolase</fullName>
    </submittedName>
</protein>
<accession>A0A975C2N9</accession>
<dbReference type="GO" id="GO:0016787">
    <property type="term" value="F:hydrolase activity"/>
    <property type="evidence" value="ECO:0007669"/>
    <property type="project" value="UniProtKB-KW"/>
</dbReference>
<dbReference type="PANTHER" id="PTHR43248:SF29">
    <property type="entry name" value="TRIPEPTIDYL AMINOPEPTIDASE"/>
    <property type="match status" value="1"/>
</dbReference>
<feature type="chain" id="PRO_5036870327" evidence="4">
    <location>
        <begin position="21"/>
        <end position="473"/>
    </location>
</feature>
<evidence type="ECO:0000259" key="5">
    <source>
        <dbReference type="Pfam" id="PF00561"/>
    </source>
</evidence>
<evidence type="ECO:0000256" key="4">
    <source>
        <dbReference type="SAM" id="SignalP"/>
    </source>
</evidence>
<dbReference type="Pfam" id="PF00561">
    <property type="entry name" value="Abhydrolase_1"/>
    <property type="match status" value="1"/>
</dbReference>
<dbReference type="InterPro" id="IPR029058">
    <property type="entry name" value="AB_hydrolase_fold"/>
</dbReference>
<gene>
    <name evidence="7" type="ORF">IFJ75_19530</name>
</gene>
<reference evidence="7" key="1">
    <citation type="submission" date="2020-09" db="EMBL/GenBank/DDBJ databases">
        <title>Brevundimonas sp. LVF2 isolated from a puddle in Goettingen, Germany.</title>
        <authorList>
            <person name="Friedrich I."/>
            <person name="Klassen A."/>
            <person name="Hannes N."/>
            <person name="Schneider D."/>
            <person name="Hertel R."/>
            <person name="Daniel R."/>
        </authorList>
    </citation>
    <scope>NUCLEOTIDE SEQUENCE</scope>
    <source>
        <strain evidence="7">LVF2</strain>
    </source>
</reference>
<sequence>MRLKVLAAATLALTMTMACASTPTASPDARVGPASALADFMPCTDAAPDHLAGSLCAVAKAPLRHDDAASGEVELFVRKFPTQGISRGDVWLVAGGPGEAGAGFYGLLDRFRAAFPGYDILVPDHRGTGRSSRVCVAEEAADSPGGRGLEGAEWGSCFGQLGARSPWVRSFTVTQAAHDLHDLIGRYSHGRETYVYGVSYGTQLVLRMMTVAPPTALKGIVLDSLVPPDGSEVWDLSHRSQVVDAVGREVLADCDRDPACHAKVGSSAIEALQRVVDDPERANLFPGGQPKAFLGALLDAPDARAMIPDVIADALAGKKDAIERAQTTLEAFYAPFMSPDAASSIPLVALISASENNARPTLTREDIAAESQALLFTSSLPLQLLGGADMTYARDAAFGHDPTRLPPVLVLQGDRDPKTPHAGAVARAETLAKAGEVQFVTVEGAPHYVVLTDPQHAEDAINAFVSRTSVGPR</sequence>
<keyword evidence="8" id="KW-1185">Reference proteome</keyword>
<dbReference type="Gene3D" id="3.40.50.1820">
    <property type="entry name" value="alpha/beta hydrolase"/>
    <property type="match status" value="1"/>
</dbReference>
<dbReference type="SUPFAM" id="SSF53474">
    <property type="entry name" value="alpha/beta-Hydrolases"/>
    <property type="match status" value="1"/>
</dbReference>
<dbReference type="InterPro" id="IPR000073">
    <property type="entry name" value="AB_hydrolase_1"/>
</dbReference>
<comment type="similarity">
    <text evidence="1">Belongs to the peptidase S33 family.</text>
</comment>
<keyword evidence="2 4" id="KW-0732">Signal</keyword>
<keyword evidence="3 7" id="KW-0378">Hydrolase</keyword>
<dbReference type="PANTHER" id="PTHR43248">
    <property type="entry name" value="2-SUCCINYL-6-HYDROXY-2,4-CYCLOHEXADIENE-1-CARBOXYLATE SYNTHASE"/>
    <property type="match status" value="1"/>
</dbReference>
<dbReference type="InterPro" id="IPR051601">
    <property type="entry name" value="Serine_prot/Carboxylest_S33"/>
</dbReference>
<dbReference type="Pfam" id="PF08386">
    <property type="entry name" value="Abhydrolase_4"/>
    <property type="match status" value="1"/>
</dbReference>
<dbReference type="InterPro" id="IPR013595">
    <property type="entry name" value="Pept_S33_TAP-like_C"/>
</dbReference>
<dbReference type="PROSITE" id="PS51257">
    <property type="entry name" value="PROKAR_LIPOPROTEIN"/>
    <property type="match status" value="1"/>
</dbReference>
<feature type="domain" description="Peptidase S33 tripeptidyl aminopeptidase-like C-terminal" evidence="6">
    <location>
        <begin position="405"/>
        <end position="466"/>
    </location>
</feature>
<dbReference type="KEGG" id="bgoe:IFJ75_19530"/>